<dbReference type="InterPro" id="IPR033116">
    <property type="entry name" value="TRYPSIN_SER"/>
</dbReference>
<dbReference type="PANTHER" id="PTHR24276:SF91">
    <property type="entry name" value="AT26814P-RELATED"/>
    <property type="match status" value="1"/>
</dbReference>
<dbReference type="SUPFAM" id="SSF50494">
    <property type="entry name" value="Trypsin-like serine proteases"/>
    <property type="match status" value="1"/>
</dbReference>
<dbReference type="PRINTS" id="PR00722">
    <property type="entry name" value="CHYMOTRYPSIN"/>
</dbReference>
<dbReference type="InterPro" id="IPR050430">
    <property type="entry name" value="Peptidase_S1"/>
</dbReference>
<evidence type="ECO:0000256" key="3">
    <source>
        <dbReference type="ARBA" id="ARBA00022801"/>
    </source>
</evidence>
<keyword evidence="5" id="KW-1015">Disulfide bond</keyword>
<dbReference type="CDD" id="cd00190">
    <property type="entry name" value="Tryp_SPc"/>
    <property type="match status" value="1"/>
</dbReference>
<dbReference type="PROSITE" id="PS00134">
    <property type="entry name" value="TRYPSIN_HIS"/>
    <property type="match status" value="1"/>
</dbReference>
<dbReference type="GO" id="GO:0004252">
    <property type="term" value="F:serine-type endopeptidase activity"/>
    <property type="evidence" value="ECO:0007669"/>
    <property type="project" value="InterPro"/>
</dbReference>
<dbReference type="PANTHER" id="PTHR24276">
    <property type="entry name" value="POLYSERASE-RELATED"/>
    <property type="match status" value="1"/>
</dbReference>
<dbReference type="SMART" id="SM00020">
    <property type="entry name" value="Tryp_SPc"/>
    <property type="match status" value="1"/>
</dbReference>
<dbReference type="InterPro" id="IPR018114">
    <property type="entry name" value="TRYPSIN_HIS"/>
</dbReference>
<keyword evidence="4 6" id="KW-0720">Serine protease</keyword>
<dbReference type="PROSITE" id="PS00135">
    <property type="entry name" value="TRYPSIN_SER"/>
    <property type="match status" value="1"/>
</dbReference>
<dbReference type="KEGG" id="pxu:106122025"/>
<keyword evidence="7" id="KW-0732">Signal</keyword>
<feature type="chain" id="PRO_5042540409" evidence="7">
    <location>
        <begin position="21"/>
        <end position="314"/>
    </location>
</feature>
<comment type="similarity">
    <text evidence="1">Belongs to the peptidase S1 family.</text>
</comment>
<evidence type="ECO:0000256" key="5">
    <source>
        <dbReference type="ARBA" id="ARBA00023157"/>
    </source>
</evidence>
<proteinExistence type="inferred from homology"/>
<dbReference type="RefSeq" id="XP_013173326.1">
    <property type="nucleotide sequence ID" value="XM_013317872.1"/>
</dbReference>
<sequence length="314" mass="35208">MFVNQFVFLVFFTILENCLSQTNRTVFYEDYYPRVVNGWPAKLGDVPYQVGFKALSSRTRQTYMTFCGGTIIAPNKVLSAAHCFVPDMSMCVKIFVKIGRVDQQKLYNKFAAAGTLKNRGQRPTSDNTVEGQWRGLKYAIYPKTYHFPKDDIALVYLLEDFKYNSNVGPIPYAKQYADYTGKCLVSGYGQIVSVGNAKSEKLLLAHLEIVPRSICNRKHYRNMRHFVCTSSVVTDVGKGDSGGPLVCKGTGDPNEKNAGVLVGIVSGHRLRVGSFFTRVSSFYKYIERNKSCSIHTSILHFVHAIIILAQSLSL</sequence>
<evidence type="ECO:0000256" key="4">
    <source>
        <dbReference type="ARBA" id="ARBA00022825"/>
    </source>
</evidence>
<evidence type="ECO:0000256" key="1">
    <source>
        <dbReference type="ARBA" id="ARBA00007664"/>
    </source>
</evidence>
<dbReference type="PROSITE" id="PS50240">
    <property type="entry name" value="TRYPSIN_DOM"/>
    <property type="match status" value="1"/>
</dbReference>
<feature type="domain" description="Peptidase S1" evidence="8">
    <location>
        <begin position="35"/>
        <end position="291"/>
    </location>
</feature>
<evidence type="ECO:0000313" key="9">
    <source>
        <dbReference type="RefSeq" id="XP_013173326.1"/>
    </source>
</evidence>
<evidence type="ECO:0000256" key="6">
    <source>
        <dbReference type="RuleBase" id="RU363034"/>
    </source>
</evidence>
<accession>A0AAJ7EDU1</accession>
<dbReference type="Pfam" id="PF00089">
    <property type="entry name" value="Trypsin"/>
    <property type="match status" value="1"/>
</dbReference>
<dbReference type="InterPro" id="IPR043504">
    <property type="entry name" value="Peptidase_S1_PA_chymotrypsin"/>
</dbReference>
<dbReference type="Gene3D" id="2.40.10.10">
    <property type="entry name" value="Trypsin-like serine proteases"/>
    <property type="match status" value="1"/>
</dbReference>
<organism evidence="9">
    <name type="scientific">Papilio xuthus</name>
    <name type="common">Asian swallowtail butterfly</name>
    <dbReference type="NCBI Taxonomy" id="66420"/>
    <lineage>
        <taxon>Eukaryota</taxon>
        <taxon>Metazoa</taxon>
        <taxon>Ecdysozoa</taxon>
        <taxon>Arthropoda</taxon>
        <taxon>Hexapoda</taxon>
        <taxon>Insecta</taxon>
        <taxon>Pterygota</taxon>
        <taxon>Neoptera</taxon>
        <taxon>Endopterygota</taxon>
        <taxon>Lepidoptera</taxon>
        <taxon>Glossata</taxon>
        <taxon>Ditrysia</taxon>
        <taxon>Papilionoidea</taxon>
        <taxon>Papilionidae</taxon>
        <taxon>Papilioninae</taxon>
        <taxon>Papilio</taxon>
    </lineage>
</organism>
<gene>
    <name evidence="9" type="primary">LOC106122025</name>
</gene>
<keyword evidence="3 6" id="KW-0378">Hydrolase</keyword>
<dbReference type="InterPro" id="IPR001254">
    <property type="entry name" value="Trypsin_dom"/>
</dbReference>
<dbReference type="GeneID" id="106122025"/>
<dbReference type="AlphaFoldDB" id="A0AAJ7EDU1"/>
<dbReference type="InterPro" id="IPR009003">
    <property type="entry name" value="Peptidase_S1_PA"/>
</dbReference>
<dbReference type="GO" id="GO:0006508">
    <property type="term" value="P:proteolysis"/>
    <property type="evidence" value="ECO:0007669"/>
    <property type="project" value="UniProtKB-KW"/>
</dbReference>
<dbReference type="Proteomes" id="UP000694872">
    <property type="component" value="Unplaced"/>
</dbReference>
<evidence type="ECO:0000259" key="8">
    <source>
        <dbReference type="PROSITE" id="PS50240"/>
    </source>
</evidence>
<evidence type="ECO:0000256" key="2">
    <source>
        <dbReference type="ARBA" id="ARBA00022670"/>
    </source>
</evidence>
<protein>
    <submittedName>
        <fullName evidence="9">Chymotrypsin-1-like</fullName>
    </submittedName>
</protein>
<reference evidence="9" key="1">
    <citation type="submission" date="2025-08" db="UniProtKB">
        <authorList>
            <consortium name="RefSeq"/>
        </authorList>
    </citation>
    <scope>IDENTIFICATION</scope>
</reference>
<name>A0AAJ7EDU1_PAPXU</name>
<keyword evidence="2 6" id="KW-0645">Protease</keyword>
<feature type="signal peptide" evidence="7">
    <location>
        <begin position="1"/>
        <end position="20"/>
    </location>
</feature>
<evidence type="ECO:0000256" key="7">
    <source>
        <dbReference type="SAM" id="SignalP"/>
    </source>
</evidence>
<dbReference type="InterPro" id="IPR001314">
    <property type="entry name" value="Peptidase_S1A"/>
</dbReference>